<dbReference type="PANTHER" id="PTHR12526">
    <property type="entry name" value="GLYCOSYLTRANSFERASE"/>
    <property type="match status" value="1"/>
</dbReference>
<comment type="caution">
    <text evidence="2">The sequence shown here is derived from an EMBL/GenBank/DDBJ whole genome shotgun (WGS) entry which is preliminary data.</text>
</comment>
<name>A0ABP7UBL6_9FLAO</name>
<feature type="domain" description="Glycosyl transferase family 1" evidence="1">
    <location>
        <begin position="220"/>
        <end position="370"/>
    </location>
</feature>
<proteinExistence type="predicted"/>
<evidence type="ECO:0000259" key="1">
    <source>
        <dbReference type="Pfam" id="PF00534"/>
    </source>
</evidence>
<dbReference type="Proteomes" id="UP001500426">
    <property type="component" value="Unassembled WGS sequence"/>
</dbReference>
<dbReference type="SUPFAM" id="SSF53756">
    <property type="entry name" value="UDP-Glycosyltransferase/glycogen phosphorylase"/>
    <property type="match status" value="1"/>
</dbReference>
<protein>
    <submittedName>
        <fullName evidence="2">Glycosyltransferase</fullName>
    </submittedName>
</protein>
<dbReference type="RefSeq" id="WP_345088847.1">
    <property type="nucleotide sequence ID" value="NZ_BAABCS010000002.1"/>
</dbReference>
<reference evidence="3" key="1">
    <citation type="journal article" date="2019" name="Int. J. Syst. Evol. Microbiol.">
        <title>The Global Catalogue of Microorganisms (GCM) 10K type strain sequencing project: providing services to taxonomists for standard genome sequencing and annotation.</title>
        <authorList>
            <consortium name="The Broad Institute Genomics Platform"/>
            <consortium name="The Broad Institute Genome Sequencing Center for Infectious Disease"/>
            <person name="Wu L."/>
            <person name="Ma J."/>
        </authorList>
    </citation>
    <scope>NUCLEOTIDE SEQUENCE [LARGE SCALE GENOMIC DNA]</scope>
    <source>
        <strain evidence="3">JCM 17068</strain>
    </source>
</reference>
<sequence>MKQQLLFVLPSLEAGGGEKSLVTLLNCIDYEQYDVDLVLFVPKGIFLKQLPKNVRLLYLNDGYKTFTSGLSCAIVSFLKQGKLGFAFSRLLYTFKSNVIKNKGKAEQYSWKHLKKSITSLPKEYDAAIGFLEKSSIYFVVDCVKAKKKIGFIHNDYVKLDLDASFDLPYFEKLNTIATVSEQCVTVLKEVFPTQKDKVQLLYNIVSAKLIHQMAEEPVTLATTKPSLLSIGRLHPQKGFDLAIEAAALLKLQGLNFVWYIIGEGAERTALEQAITKNDLEKHIVLLGIKENPYPYIKQTTIFVQPSRYEGKSIALDEAKLLHKPIVVTNFTTAKDQINHLKNGIICEMEVNSLADALTSLLVNESLQNELSLHLSKESLGSEDEIDKFYNIVNG</sequence>
<gene>
    <name evidence="2" type="ORF">GCM10022388_00260</name>
</gene>
<dbReference type="InterPro" id="IPR001296">
    <property type="entry name" value="Glyco_trans_1"/>
</dbReference>
<evidence type="ECO:0000313" key="3">
    <source>
        <dbReference type="Proteomes" id="UP001500426"/>
    </source>
</evidence>
<dbReference type="Pfam" id="PF00534">
    <property type="entry name" value="Glycos_transf_1"/>
    <property type="match status" value="1"/>
</dbReference>
<dbReference type="EMBL" id="BAABCS010000002">
    <property type="protein sequence ID" value="GAA4039709.1"/>
    <property type="molecule type" value="Genomic_DNA"/>
</dbReference>
<dbReference type="CDD" id="cd03811">
    <property type="entry name" value="GT4_GT28_WabH-like"/>
    <property type="match status" value="1"/>
</dbReference>
<dbReference type="PANTHER" id="PTHR12526:SF630">
    <property type="entry name" value="GLYCOSYLTRANSFERASE"/>
    <property type="match status" value="1"/>
</dbReference>
<dbReference type="Gene3D" id="3.40.50.2000">
    <property type="entry name" value="Glycogen Phosphorylase B"/>
    <property type="match status" value="2"/>
</dbReference>
<keyword evidence="3" id="KW-1185">Reference proteome</keyword>
<evidence type="ECO:0000313" key="2">
    <source>
        <dbReference type="EMBL" id="GAA4039709.1"/>
    </source>
</evidence>
<accession>A0ABP7UBL6</accession>
<organism evidence="2 3">
    <name type="scientific">Flavobacterium chungnamense</name>
    <dbReference type="NCBI Taxonomy" id="706182"/>
    <lineage>
        <taxon>Bacteria</taxon>
        <taxon>Pseudomonadati</taxon>
        <taxon>Bacteroidota</taxon>
        <taxon>Flavobacteriia</taxon>
        <taxon>Flavobacteriales</taxon>
        <taxon>Flavobacteriaceae</taxon>
        <taxon>Flavobacterium</taxon>
    </lineage>
</organism>